<evidence type="ECO:0000259" key="2">
    <source>
        <dbReference type="PROSITE" id="PS50006"/>
    </source>
</evidence>
<sequence length="292" mass="33266">MPNRDERAPSSRRGAEEHGYSRSGRTGSRQEYQNRDREERDSDRRTSRRSLSPARHRSSKGDRRSRSPERRDGRSRVDRPRELEPHRSSPPRHLRSRPRSQSPPAQSVSLSAPQAALGDEEPEPEPSEAPNFAPSGKLAAETKTVNGVVLKYHEPPEARKPSKNWRLYVFKGKEQLDVLHVHRQSAYLFGRDRLVVDIPIDHPSSSKQHAVLQFRLVQTRNEFGDTKSLVNLILVINVFAHNSRPFIIDLESANATFVNGEKIPQARYFGLESGDVIKFGLSTREYVLIPET</sequence>
<feature type="non-terminal residue" evidence="3">
    <location>
        <position position="1"/>
    </location>
</feature>
<dbReference type="EMBL" id="GL883134">
    <property type="protein sequence ID" value="EGG01959.1"/>
    <property type="molecule type" value="Genomic_DNA"/>
</dbReference>
<dbReference type="RefSeq" id="XP_007414793.1">
    <property type="nucleotide sequence ID" value="XM_007414731.1"/>
</dbReference>
<organism evidence="4">
    <name type="scientific">Melampsora larici-populina (strain 98AG31 / pathotype 3-4-7)</name>
    <name type="common">Poplar leaf rust fungus</name>
    <dbReference type="NCBI Taxonomy" id="747676"/>
    <lineage>
        <taxon>Eukaryota</taxon>
        <taxon>Fungi</taxon>
        <taxon>Dikarya</taxon>
        <taxon>Basidiomycota</taxon>
        <taxon>Pucciniomycotina</taxon>
        <taxon>Pucciniomycetes</taxon>
        <taxon>Pucciniales</taxon>
        <taxon>Melampsoraceae</taxon>
        <taxon>Melampsora</taxon>
    </lineage>
</organism>
<dbReference type="PROSITE" id="PS50006">
    <property type="entry name" value="FHA_DOMAIN"/>
    <property type="match status" value="1"/>
</dbReference>
<dbReference type="Pfam" id="PF00498">
    <property type="entry name" value="FHA"/>
    <property type="match status" value="1"/>
</dbReference>
<dbReference type="VEuPathDB" id="FungiDB:MELLADRAFT_78907"/>
<dbReference type="STRING" id="747676.F4S0D1"/>
<dbReference type="Gene3D" id="2.60.200.20">
    <property type="match status" value="1"/>
</dbReference>
<evidence type="ECO:0000313" key="4">
    <source>
        <dbReference type="Proteomes" id="UP000001072"/>
    </source>
</evidence>
<proteinExistence type="predicted"/>
<accession>F4S0D1</accession>
<dbReference type="HOGENOM" id="CLU_022457_2_2_1"/>
<dbReference type="InterPro" id="IPR050923">
    <property type="entry name" value="Cell_Proc_Reg/RNA_Proc"/>
</dbReference>
<evidence type="ECO:0000313" key="3">
    <source>
        <dbReference type="EMBL" id="EGG01959.1"/>
    </source>
</evidence>
<feature type="compositionally biased region" description="Basic and acidic residues" evidence="1">
    <location>
        <begin position="1"/>
        <end position="20"/>
    </location>
</feature>
<dbReference type="PANTHER" id="PTHR23308">
    <property type="entry name" value="NUCLEAR INHIBITOR OF PROTEIN PHOSPHATASE-1"/>
    <property type="match status" value="1"/>
</dbReference>
<dbReference type="SMART" id="SM00240">
    <property type="entry name" value="FHA"/>
    <property type="match status" value="1"/>
</dbReference>
<dbReference type="InterPro" id="IPR008984">
    <property type="entry name" value="SMAD_FHA_dom_sf"/>
</dbReference>
<dbReference type="KEGG" id="mlr:MELLADRAFT_78907"/>
<feature type="domain" description="FHA" evidence="2">
    <location>
        <begin position="187"/>
        <end position="263"/>
    </location>
</feature>
<dbReference type="SUPFAM" id="SSF49879">
    <property type="entry name" value="SMAD/FHA domain"/>
    <property type="match status" value="1"/>
</dbReference>
<dbReference type="AlphaFoldDB" id="F4S0D1"/>
<keyword evidence="4" id="KW-1185">Reference proteome</keyword>
<feature type="compositionally biased region" description="Basic and acidic residues" evidence="1">
    <location>
        <begin position="59"/>
        <end position="87"/>
    </location>
</feature>
<reference evidence="4" key="1">
    <citation type="journal article" date="2011" name="Proc. Natl. Acad. Sci. U.S.A.">
        <title>Obligate biotrophy features unraveled by the genomic analysis of rust fungi.</title>
        <authorList>
            <person name="Duplessis S."/>
            <person name="Cuomo C.A."/>
            <person name="Lin Y.-C."/>
            <person name="Aerts A."/>
            <person name="Tisserant E."/>
            <person name="Veneault-Fourrey C."/>
            <person name="Joly D.L."/>
            <person name="Hacquard S."/>
            <person name="Amselem J."/>
            <person name="Cantarel B.L."/>
            <person name="Chiu R."/>
            <person name="Coutinho P.M."/>
            <person name="Feau N."/>
            <person name="Field M."/>
            <person name="Frey P."/>
            <person name="Gelhaye E."/>
            <person name="Goldberg J."/>
            <person name="Grabherr M.G."/>
            <person name="Kodira C.D."/>
            <person name="Kohler A."/>
            <person name="Kuees U."/>
            <person name="Lindquist E.A."/>
            <person name="Lucas S.M."/>
            <person name="Mago R."/>
            <person name="Mauceli E."/>
            <person name="Morin E."/>
            <person name="Murat C."/>
            <person name="Pangilinan J.L."/>
            <person name="Park R."/>
            <person name="Pearson M."/>
            <person name="Quesneville H."/>
            <person name="Rouhier N."/>
            <person name="Sakthikumar S."/>
            <person name="Salamov A.A."/>
            <person name="Schmutz J."/>
            <person name="Selles B."/>
            <person name="Shapiro H."/>
            <person name="Tanguay P."/>
            <person name="Tuskan G.A."/>
            <person name="Henrissat B."/>
            <person name="Van de Peer Y."/>
            <person name="Rouze P."/>
            <person name="Ellis J.G."/>
            <person name="Dodds P.N."/>
            <person name="Schein J.E."/>
            <person name="Zhong S."/>
            <person name="Hamelin R.C."/>
            <person name="Grigoriev I.V."/>
            <person name="Szabo L.J."/>
            <person name="Martin F."/>
        </authorList>
    </citation>
    <scope>NUCLEOTIDE SEQUENCE [LARGE SCALE GENOMIC DNA]</scope>
    <source>
        <strain evidence="4">98AG31 / pathotype 3-4-7</strain>
    </source>
</reference>
<gene>
    <name evidence="3" type="ORF">MELLADRAFT_78907</name>
</gene>
<feature type="compositionally biased region" description="Basic residues" evidence="1">
    <location>
        <begin position="89"/>
        <end position="98"/>
    </location>
</feature>
<protein>
    <recommendedName>
        <fullName evidence="2">FHA domain-containing protein</fullName>
    </recommendedName>
</protein>
<dbReference type="GeneID" id="18933187"/>
<dbReference type="InParanoid" id="F4S0D1"/>
<dbReference type="InterPro" id="IPR000253">
    <property type="entry name" value="FHA_dom"/>
</dbReference>
<name>F4S0D1_MELLP</name>
<feature type="region of interest" description="Disordered" evidence="1">
    <location>
        <begin position="1"/>
        <end position="137"/>
    </location>
</feature>
<dbReference type="Proteomes" id="UP000001072">
    <property type="component" value="Unassembled WGS sequence"/>
</dbReference>
<feature type="compositionally biased region" description="Basic and acidic residues" evidence="1">
    <location>
        <begin position="32"/>
        <end position="45"/>
    </location>
</feature>
<dbReference type="OrthoDB" id="444265at2759"/>
<evidence type="ECO:0000256" key="1">
    <source>
        <dbReference type="SAM" id="MobiDB-lite"/>
    </source>
</evidence>
<dbReference type="eggNOG" id="KOG1882">
    <property type="taxonomic scope" value="Eukaryota"/>
</dbReference>